<accession>A0A7T6ZEL9</accession>
<evidence type="ECO:0000256" key="2">
    <source>
        <dbReference type="SAM" id="Phobius"/>
    </source>
</evidence>
<name>A0A7T6ZEL9_9BACI</name>
<protein>
    <submittedName>
        <fullName evidence="3">Uncharacterized protein</fullName>
    </submittedName>
</protein>
<evidence type="ECO:0000313" key="3">
    <source>
        <dbReference type="EMBL" id="QQK81686.1"/>
    </source>
</evidence>
<dbReference type="EMBL" id="CP054706">
    <property type="protein sequence ID" value="QQK81686.1"/>
    <property type="molecule type" value="Genomic_DNA"/>
</dbReference>
<keyword evidence="2" id="KW-1133">Transmembrane helix</keyword>
<evidence type="ECO:0000256" key="1">
    <source>
        <dbReference type="SAM" id="MobiDB-lite"/>
    </source>
</evidence>
<feature type="region of interest" description="Disordered" evidence="1">
    <location>
        <begin position="32"/>
        <end position="56"/>
    </location>
</feature>
<sequence>MDEIGLLTAIVSLITATVGFVTANMTAYLELRSQKEKNPTPRQSEKDSKTPEDKGD</sequence>
<proteinExistence type="predicted"/>
<organism evidence="3 4">
    <name type="scientific">Salicibibacter cibi</name>
    <dbReference type="NCBI Taxonomy" id="2743001"/>
    <lineage>
        <taxon>Bacteria</taxon>
        <taxon>Bacillati</taxon>
        <taxon>Bacillota</taxon>
        <taxon>Bacilli</taxon>
        <taxon>Bacillales</taxon>
        <taxon>Bacillaceae</taxon>
        <taxon>Salicibibacter</taxon>
    </lineage>
</organism>
<dbReference type="RefSeq" id="WP_200086302.1">
    <property type="nucleotide sequence ID" value="NZ_CP054706.1"/>
</dbReference>
<gene>
    <name evidence="3" type="ORF">HUG20_18375</name>
</gene>
<keyword evidence="2" id="KW-0812">Transmembrane</keyword>
<dbReference type="KEGG" id="scib:HUG20_18375"/>
<feature type="transmembrane region" description="Helical" evidence="2">
    <location>
        <begin position="6"/>
        <end position="29"/>
    </location>
</feature>
<evidence type="ECO:0000313" key="4">
    <source>
        <dbReference type="Proteomes" id="UP000595349"/>
    </source>
</evidence>
<dbReference type="AlphaFoldDB" id="A0A7T6ZEL9"/>
<keyword evidence="2" id="KW-0472">Membrane</keyword>
<reference evidence="3 4" key="1">
    <citation type="submission" date="2020-06" db="EMBL/GenBank/DDBJ databases">
        <title>Genomic analysis of Salicibibacter sp. NKC21-4.</title>
        <authorList>
            <person name="Oh Y.J."/>
        </authorList>
    </citation>
    <scope>NUCLEOTIDE SEQUENCE [LARGE SCALE GENOMIC DNA]</scope>
    <source>
        <strain evidence="3 4">NKC21-4</strain>
    </source>
</reference>
<keyword evidence="4" id="KW-1185">Reference proteome</keyword>
<dbReference type="Proteomes" id="UP000595349">
    <property type="component" value="Chromosome"/>
</dbReference>